<feature type="region of interest" description="Disordered" evidence="2">
    <location>
        <begin position="69"/>
        <end position="109"/>
    </location>
</feature>
<accession>A0A0C2W831</accession>
<dbReference type="GO" id="GO:0005789">
    <property type="term" value="C:endoplasmic reticulum membrane"/>
    <property type="evidence" value="ECO:0007669"/>
    <property type="project" value="TreeGrafter"/>
</dbReference>
<dbReference type="EMBL" id="KN824353">
    <property type="protein sequence ID" value="KIM22578.1"/>
    <property type="molecule type" value="Genomic_DNA"/>
</dbReference>
<keyword evidence="6" id="KW-1185">Reference proteome</keyword>
<dbReference type="OrthoDB" id="206700at2759"/>
<dbReference type="InterPro" id="IPR000195">
    <property type="entry name" value="Rab-GAP-TBC_dom"/>
</dbReference>
<reference evidence="6" key="2">
    <citation type="submission" date="2015-01" db="EMBL/GenBank/DDBJ databases">
        <title>Evolutionary Origins and Diversification of the Mycorrhizal Mutualists.</title>
        <authorList>
            <consortium name="DOE Joint Genome Institute"/>
            <consortium name="Mycorrhizal Genomics Consortium"/>
            <person name="Kohler A."/>
            <person name="Kuo A."/>
            <person name="Nagy L.G."/>
            <person name="Floudas D."/>
            <person name="Copeland A."/>
            <person name="Barry K.W."/>
            <person name="Cichocki N."/>
            <person name="Veneault-Fourrey C."/>
            <person name="LaButti K."/>
            <person name="Lindquist E.A."/>
            <person name="Lipzen A."/>
            <person name="Lundell T."/>
            <person name="Morin E."/>
            <person name="Murat C."/>
            <person name="Riley R."/>
            <person name="Ohm R."/>
            <person name="Sun H."/>
            <person name="Tunlid A."/>
            <person name="Henrissat B."/>
            <person name="Grigoriev I.V."/>
            <person name="Hibbett D.S."/>
            <person name="Martin F."/>
        </authorList>
    </citation>
    <scope>NUCLEOTIDE SEQUENCE [LARGE SCALE GENOMIC DNA]</scope>
    <source>
        <strain evidence="6">MAFF 305830</strain>
    </source>
</reference>
<dbReference type="HOGENOM" id="CLU_024796_1_0_1"/>
<organism evidence="5 6">
    <name type="scientific">Serendipita vermifera MAFF 305830</name>
    <dbReference type="NCBI Taxonomy" id="933852"/>
    <lineage>
        <taxon>Eukaryota</taxon>
        <taxon>Fungi</taxon>
        <taxon>Dikarya</taxon>
        <taxon>Basidiomycota</taxon>
        <taxon>Agaricomycotina</taxon>
        <taxon>Agaricomycetes</taxon>
        <taxon>Sebacinales</taxon>
        <taxon>Serendipitaceae</taxon>
        <taxon>Serendipita</taxon>
    </lineage>
</organism>
<evidence type="ECO:0000256" key="1">
    <source>
        <dbReference type="ARBA" id="ARBA00022468"/>
    </source>
</evidence>
<feature type="region of interest" description="Disordered" evidence="2">
    <location>
        <begin position="546"/>
        <end position="574"/>
    </location>
</feature>
<proteinExistence type="predicted"/>
<dbReference type="PANTHER" id="PTHR20913:SF7">
    <property type="entry name" value="RE60063P"/>
    <property type="match status" value="1"/>
</dbReference>
<dbReference type="SUPFAM" id="SSF47923">
    <property type="entry name" value="Ypt/Rab-GAP domain of gyp1p"/>
    <property type="match status" value="1"/>
</dbReference>
<protein>
    <recommendedName>
        <fullName evidence="4">Rab-GAP TBC domain-containing protein</fullName>
    </recommendedName>
</protein>
<keyword evidence="3" id="KW-1133">Transmembrane helix</keyword>
<feature type="domain" description="Rab-GAP TBC" evidence="4">
    <location>
        <begin position="51"/>
        <end position="264"/>
    </location>
</feature>
<dbReference type="Proteomes" id="UP000054097">
    <property type="component" value="Unassembled WGS sequence"/>
</dbReference>
<dbReference type="Pfam" id="PF00566">
    <property type="entry name" value="RabGAP-TBC"/>
    <property type="match status" value="1"/>
</dbReference>
<dbReference type="AlphaFoldDB" id="A0A0C2W831"/>
<feature type="region of interest" description="Disordered" evidence="2">
    <location>
        <begin position="1"/>
        <end position="26"/>
    </location>
</feature>
<dbReference type="InterPro" id="IPR045913">
    <property type="entry name" value="TBC20/Gyp8-like"/>
</dbReference>
<feature type="compositionally biased region" description="Polar residues" evidence="2">
    <location>
        <begin position="320"/>
        <end position="333"/>
    </location>
</feature>
<gene>
    <name evidence="5" type="ORF">M408DRAFT_332874</name>
</gene>
<evidence type="ECO:0000259" key="4">
    <source>
        <dbReference type="PROSITE" id="PS50086"/>
    </source>
</evidence>
<dbReference type="InterPro" id="IPR035969">
    <property type="entry name" value="Rab-GAP_TBC_sf"/>
</dbReference>
<evidence type="ECO:0000256" key="2">
    <source>
        <dbReference type="SAM" id="MobiDB-lite"/>
    </source>
</evidence>
<reference evidence="5 6" key="1">
    <citation type="submission" date="2014-04" db="EMBL/GenBank/DDBJ databases">
        <authorList>
            <consortium name="DOE Joint Genome Institute"/>
            <person name="Kuo A."/>
            <person name="Zuccaro A."/>
            <person name="Kohler A."/>
            <person name="Nagy L.G."/>
            <person name="Floudas D."/>
            <person name="Copeland A."/>
            <person name="Barry K.W."/>
            <person name="Cichocki N."/>
            <person name="Veneault-Fourrey C."/>
            <person name="LaButti K."/>
            <person name="Lindquist E.A."/>
            <person name="Lipzen A."/>
            <person name="Lundell T."/>
            <person name="Morin E."/>
            <person name="Murat C."/>
            <person name="Sun H."/>
            <person name="Tunlid A."/>
            <person name="Henrissat B."/>
            <person name="Grigoriev I.V."/>
            <person name="Hibbett D.S."/>
            <person name="Martin F."/>
            <person name="Nordberg H.P."/>
            <person name="Cantor M.N."/>
            <person name="Hua S.X."/>
        </authorList>
    </citation>
    <scope>NUCLEOTIDE SEQUENCE [LARGE SCALE GENOMIC DNA]</scope>
    <source>
        <strain evidence="5 6">MAFF 305830</strain>
    </source>
</reference>
<dbReference type="PROSITE" id="PS50086">
    <property type="entry name" value="TBC_RABGAP"/>
    <property type="match status" value="1"/>
</dbReference>
<dbReference type="STRING" id="933852.A0A0C2W831"/>
<evidence type="ECO:0000256" key="3">
    <source>
        <dbReference type="SAM" id="Phobius"/>
    </source>
</evidence>
<dbReference type="Gene3D" id="1.10.8.1310">
    <property type="match status" value="1"/>
</dbReference>
<feature type="region of interest" description="Disordered" evidence="2">
    <location>
        <begin position="309"/>
        <end position="346"/>
    </location>
</feature>
<keyword evidence="1" id="KW-0343">GTPase activation</keyword>
<keyword evidence="3" id="KW-0812">Transmembrane</keyword>
<name>A0A0C2W831_SERVB</name>
<feature type="region of interest" description="Disordered" evidence="2">
    <location>
        <begin position="374"/>
        <end position="426"/>
    </location>
</feature>
<feature type="transmembrane region" description="Helical" evidence="3">
    <location>
        <begin position="593"/>
        <end position="612"/>
    </location>
</feature>
<feature type="compositionally biased region" description="Basic and acidic residues" evidence="2">
    <location>
        <begin position="89"/>
        <end position="109"/>
    </location>
</feature>
<dbReference type="GO" id="GO:0005096">
    <property type="term" value="F:GTPase activator activity"/>
    <property type="evidence" value="ECO:0007669"/>
    <property type="project" value="UniProtKB-KW"/>
</dbReference>
<evidence type="ECO:0000313" key="6">
    <source>
        <dbReference type="Proteomes" id="UP000054097"/>
    </source>
</evidence>
<dbReference type="SMART" id="SM00164">
    <property type="entry name" value="TBC"/>
    <property type="match status" value="1"/>
</dbReference>
<keyword evidence="3" id="KW-0472">Membrane</keyword>
<evidence type="ECO:0000313" key="5">
    <source>
        <dbReference type="EMBL" id="KIM22578.1"/>
    </source>
</evidence>
<dbReference type="Gene3D" id="1.10.472.80">
    <property type="entry name" value="Ypt/Rab-GAP domain of gyp1p, domain 3"/>
    <property type="match status" value="1"/>
</dbReference>
<dbReference type="PANTHER" id="PTHR20913">
    <property type="entry name" value="TBC1 DOMAIN FAMILY MEMBER 20/GTPASE"/>
    <property type="match status" value="1"/>
</dbReference>
<feature type="compositionally biased region" description="Basic and acidic residues" evidence="2">
    <location>
        <begin position="73"/>
        <end position="82"/>
    </location>
</feature>
<sequence length="637" mass="69337">MSVVKEESPATVTLPDDTKTISEGYSTSEKVKKAVSAGDWDALRALSLSPGGFGDARMEAWQFLLNAKPGSRNGDKSKEGYREQQYSRSDPDENLEPHPDERQVGLDTDRSFVVYPGEGDSLLKSKDDLKTQLHHVIVHVLRKRPKLAYFQGYHDVLSVLVLTFNEQAAGKPAEEMTEALNLAAEKLSLHRLRDSMGPGLEPLVGLLRLVKQLIRADDPEYAKQLSTNSPLPYFALSNLLTYFSHDVPTLPLIQHIFDYLLSRPPISIVYLVTVMLLVRKDEVQGLYQSGDEGMLHALLCNLPELVDNLPPEKAAPSPTEPSQAPLSDTSPLSKSWDEPKSAATEDLTASHAWTSVSATASVTSQSWTAVASSASTDSIPSPGASPTLAPVPLNPSAEPPKLDVNVDSTLEFPPLDTASPLSHTDSYADEKGAMGTSMASSVFVEPVSRPSRKQPLSLIALLQKADALYTRHPMSAIQTASIMGPQSVVFTWTETGKPPSIEVKDEKPTIIDVPGVHWETAGSDQISDDMAEKMVLRPELVVRPWRDEDEEEAEKEAEAARAERQRRQEIKKAKGRRAEPGVFGAIAGNKGNVIVVGGMVFVVALGVVIAVYGKNGEWKRWIGKSSWLPKSSPAGGF</sequence>
<dbReference type="GO" id="GO:0006888">
    <property type="term" value="P:endoplasmic reticulum to Golgi vesicle-mediated transport"/>
    <property type="evidence" value="ECO:0007669"/>
    <property type="project" value="TreeGrafter"/>
</dbReference>
<feature type="compositionally biased region" description="Basic and acidic residues" evidence="2">
    <location>
        <begin position="556"/>
        <end position="574"/>
    </location>
</feature>